<name>A0A5B7B8H0_DAVIN</name>
<comment type="similarity">
    <text evidence="1">Belongs to the Ole e I family.</text>
</comment>
<dbReference type="InterPro" id="IPR006041">
    <property type="entry name" value="Pollen_Ole_e1_allergen"/>
</dbReference>
<reference evidence="4" key="1">
    <citation type="submission" date="2019-08" db="EMBL/GenBank/DDBJ databases">
        <title>Reference gene set and small RNA set construction with multiple tissues from Davidia involucrata Baill.</title>
        <authorList>
            <person name="Yang H."/>
            <person name="Zhou C."/>
            <person name="Li G."/>
            <person name="Wang J."/>
            <person name="Gao P."/>
            <person name="Wang M."/>
            <person name="Wang R."/>
            <person name="Zhao Y."/>
        </authorList>
    </citation>
    <scope>NUCLEOTIDE SEQUENCE</scope>
    <source>
        <tissue evidence="4">Mixed with DoveR01_LX</tissue>
    </source>
</reference>
<organism evidence="4">
    <name type="scientific">Davidia involucrata</name>
    <name type="common">Dove tree</name>
    <dbReference type="NCBI Taxonomy" id="16924"/>
    <lineage>
        <taxon>Eukaryota</taxon>
        <taxon>Viridiplantae</taxon>
        <taxon>Streptophyta</taxon>
        <taxon>Embryophyta</taxon>
        <taxon>Tracheophyta</taxon>
        <taxon>Spermatophyta</taxon>
        <taxon>Magnoliopsida</taxon>
        <taxon>eudicotyledons</taxon>
        <taxon>Gunneridae</taxon>
        <taxon>Pentapetalae</taxon>
        <taxon>asterids</taxon>
        <taxon>Cornales</taxon>
        <taxon>Nyssaceae</taxon>
        <taxon>Davidia</taxon>
    </lineage>
</organism>
<dbReference type="EMBL" id="GHES01033442">
    <property type="protein sequence ID" value="MPA64001.1"/>
    <property type="molecule type" value="Transcribed_RNA"/>
</dbReference>
<feature type="chain" id="PRO_5022877349" evidence="3">
    <location>
        <begin position="28"/>
        <end position="170"/>
    </location>
</feature>
<evidence type="ECO:0000256" key="3">
    <source>
        <dbReference type="SAM" id="SignalP"/>
    </source>
</evidence>
<dbReference type="Pfam" id="PF01190">
    <property type="entry name" value="Pollen_Ole_e_1"/>
    <property type="match status" value="1"/>
</dbReference>
<dbReference type="PANTHER" id="PTHR31614">
    <property type="entry name" value="PROTEIN DOWNSTREAM OF FLC-RELATED"/>
    <property type="match status" value="1"/>
</dbReference>
<evidence type="ECO:0000256" key="2">
    <source>
        <dbReference type="ARBA" id="ARBA00023157"/>
    </source>
</evidence>
<dbReference type="InterPro" id="IPR006040">
    <property type="entry name" value="Allergen_Ole_e_I_CS"/>
</dbReference>
<dbReference type="PANTHER" id="PTHR31614:SF2">
    <property type="entry name" value="F28N24.16 PROTEIN"/>
    <property type="match status" value="1"/>
</dbReference>
<evidence type="ECO:0000313" key="4">
    <source>
        <dbReference type="EMBL" id="MPA64001.1"/>
    </source>
</evidence>
<keyword evidence="2" id="KW-1015">Disulfide bond</keyword>
<sequence length="170" mass="18498">MAKSFQAVTLFACSALCLFSLLGVAHCGDSHFFVEGEVYCDTCRSQFITRVSEKMSGAKVRLECRGLEGGELSYSIEGETDENGYYRLPVEGEHEEEICEVSLVKSSKPDCEEISTEGWAKSSSRISLTSNNGIASDKRLANPLGFMAKEALPECAEVFKEMGMLPAAAL</sequence>
<dbReference type="PROSITE" id="PS00925">
    <property type="entry name" value="OLEEI"/>
    <property type="match status" value="1"/>
</dbReference>
<feature type="signal peptide" evidence="3">
    <location>
        <begin position="1"/>
        <end position="27"/>
    </location>
</feature>
<dbReference type="GO" id="GO:0005615">
    <property type="term" value="C:extracellular space"/>
    <property type="evidence" value="ECO:0007669"/>
    <property type="project" value="InterPro"/>
</dbReference>
<accession>A0A5B7B8H0</accession>
<keyword evidence="3" id="KW-0732">Signal</keyword>
<gene>
    <name evidence="4" type="ORF">Din_033442</name>
</gene>
<protein>
    <submittedName>
        <fullName evidence="4">Putative olee1-like protein</fullName>
    </submittedName>
</protein>
<dbReference type="AlphaFoldDB" id="A0A5B7B8H0"/>
<proteinExistence type="inferred from homology"/>
<evidence type="ECO:0000256" key="1">
    <source>
        <dbReference type="ARBA" id="ARBA00010049"/>
    </source>
</evidence>